<evidence type="ECO:0000256" key="3">
    <source>
        <dbReference type="ARBA" id="ARBA00022989"/>
    </source>
</evidence>
<name>A0A2P4ZW06_9HYPO</name>
<accession>A0A2P4ZW06</accession>
<feature type="transmembrane region" description="Helical" evidence="5">
    <location>
        <begin position="182"/>
        <end position="201"/>
    </location>
</feature>
<protein>
    <recommendedName>
        <fullName evidence="8">Sphingoid long-chain base transporter RSB1</fullName>
    </recommendedName>
</protein>
<dbReference type="PANTHER" id="PTHR31465:SF9">
    <property type="entry name" value="SPHINGOID LONG-CHAIN BASE TRANSPORTER RSB1"/>
    <property type="match status" value="1"/>
</dbReference>
<dbReference type="GeneID" id="29980525"/>
<dbReference type="RefSeq" id="XP_018666584.1">
    <property type="nucleotide sequence ID" value="XM_018800442.1"/>
</dbReference>
<evidence type="ECO:0008006" key="8">
    <source>
        <dbReference type="Google" id="ProtNLM"/>
    </source>
</evidence>
<reference evidence="6 7" key="1">
    <citation type="journal article" date="2016" name="Genome Announc.">
        <title>Draft Whole-Genome Sequence of Trichoderma gamsii T6085, a Promising Biocontrol Agent of Fusarium Head Blight on Wheat.</title>
        <authorList>
            <person name="Baroncelli R."/>
            <person name="Zapparata A."/>
            <person name="Piaggeschi G."/>
            <person name="Sarrocco S."/>
            <person name="Vannacci G."/>
        </authorList>
    </citation>
    <scope>NUCLEOTIDE SEQUENCE [LARGE SCALE GENOMIC DNA]</scope>
    <source>
        <strain evidence="6 7">T6085</strain>
    </source>
</reference>
<dbReference type="AlphaFoldDB" id="A0A2P4ZW06"/>
<feature type="transmembrane region" description="Helical" evidence="5">
    <location>
        <begin position="221"/>
        <end position="241"/>
    </location>
</feature>
<feature type="transmembrane region" description="Helical" evidence="5">
    <location>
        <begin position="143"/>
        <end position="162"/>
    </location>
</feature>
<sequence>MANPGVQPNYIAIGANANCTLSVCPVEESILAYRPWLTANIFFAAYFGTIALVHIYLGWRWKSWGFMVGMLLGCASEIIGYIGRVLLWNNPFSFPGFMINIVQLFAAVCLTTAPVFFTGSIYVTLSKTINFFGPELSRVNPKLFFYIFIPLDIICLALQAAGGALSTILKGNIGVNVSMAGLVLQVIVLVIFSVAFADYMIRYIRSGRRQFQGQAVSNWRFGAFFGGLTAAIVLILARCAYRVAELQEGYDSALFHDQVPFIVLEGVLIALAVVALCFGHPGLMFSQTVPERKYAATSMVSIVNGNDNTKLGMALK</sequence>
<gene>
    <name evidence="6" type="ORF">TGAM01_v202980</name>
</gene>
<dbReference type="GO" id="GO:0000324">
    <property type="term" value="C:fungal-type vacuole"/>
    <property type="evidence" value="ECO:0007669"/>
    <property type="project" value="TreeGrafter"/>
</dbReference>
<dbReference type="STRING" id="398673.A0A2P4ZW06"/>
<keyword evidence="2 5" id="KW-0812">Transmembrane</keyword>
<feature type="transmembrane region" description="Helical" evidence="5">
    <location>
        <begin position="36"/>
        <end position="57"/>
    </location>
</feature>
<comment type="caution">
    <text evidence="6">The sequence shown here is derived from an EMBL/GenBank/DDBJ whole genome shotgun (WGS) entry which is preliminary data.</text>
</comment>
<evidence type="ECO:0000256" key="2">
    <source>
        <dbReference type="ARBA" id="ARBA00022692"/>
    </source>
</evidence>
<dbReference type="InterPro" id="IPR007568">
    <property type="entry name" value="RTA1"/>
</dbReference>
<dbReference type="PANTHER" id="PTHR31465">
    <property type="entry name" value="PROTEIN RTA1-RELATED"/>
    <property type="match status" value="1"/>
</dbReference>
<feature type="transmembrane region" description="Helical" evidence="5">
    <location>
        <begin position="64"/>
        <end position="82"/>
    </location>
</feature>
<evidence type="ECO:0000256" key="5">
    <source>
        <dbReference type="SAM" id="Phobius"/>
    </source>
</evidence>
<keyword evidence="4 5" id="KW-0472">Membrane</keyword>
<feature type="transmembrane region" description="Helical" evidence="5">
    <location>
        <begin position="102"/>
        <end position="123"/>
    </location>
</feature>
<evidence type="ECO:0000313" key="7">
    <source>
        <dbReference type="Proteomes" id="UP000054821"/>
    </source>
</evidence>
<dbReference type="Pfam" id="PF04479">
    <property type="entry name" value="RTA1"/>
    <property type="match status" value="1"/>
</dbReference>
<organism evidence="6 7">
    <name type="scientific">Trichoderma gamsii</name>
    <dbReference type="NCBI Taxonomy" id="398673"/>
    <lineage>
        <taxon>Eukaryota</taxon>
        <taxon>Fungi</taxon>
        <taxon>Dikarya</taxon>
        <taxon>Ascomycota</taxon>
        <taxon>Pezizomycotina</taxon>
        <taxon>Sordariomycetes</taxon>
        <taxon>Hypocreomycetidae</taxon>
        <taxon>Hypocreales</taxon>
        <taxon>Hypocreaceae</taxon>
        <taxon>Trichoderma</taxon>
    </lineage>
</organism>
<dbReference type="Proteomes" id="UP000054821">
    <property type="component" value="Unassembled WGS sequence"/>
</dbReference>
<keyword evidence="3 5" id="KW-1133">Transmembrane helix</keyword>
<comment type="subcellular location">
    <subcellularLocation>
        <location evidence="1">Membrane</location>
        <topology evidence="1">Multi-pass membrane protein</topology>
    </subcellularLocation>
</comment>
<dbReference type="GO" id="GO:0005886">
    <property type="term" value="C:plasma membrane"/>
    <property type="evidence" value="ECO:0007669"/>
    <property type="project" value="TreeGrafter"/>
</dbReference>
<evidence type="ECO:0000256" key="4">
    <source>
        <dbReference type="ARBA" id="ARBA00023136"/>
    </source>
</evidence>
<evidence type="ECO:0000313" key="6">
    <source>
        <dbReference type="EMBL" id="PON28486.1"/>
    </source>
</evidence>
<feature type="transmembrane region" description="Helical" evidence="5">
    <location>
        <begin position="261"/>
        <end position="283"/>
    </location>
</feature>
<dbReference type="EMBL" id="JPDN02000007">
    <property type="protein sequence ID" value="PON28486.1"/>
    <property type="molecule type" value="Genomic_DNA"/>
</dbReference>
<proteinExistence type="predicted"/>
<evidence type="ECO:0000256" key="1">
    <source>
        <dbReference type="ARBA" id="ARBA00004141"/>
    </source>
</evidence>
<keyword evidence="7" id="KW-1185">Reference proteome</keyword>